<evidence type="ECO:0000313" key="2">
    <source>
        <dbReference type="Proteomes" id="UP001253193"/>
    </source>
</evidence>
<dbReference type="AlphaFoldDB" id="A0AAW8Q0A8"/>
<organism evidence="1 2">
    <name type="scientific">Vibrio parahaemolyticus</name>
    <dbReference type="NCBI Taxonomy" id="670"/>
    <lineage>
        <taxon>Bacteria</taxon>
        <taxon>Pseudomonadati</taxon>
        <taxon>Pseudomonadota</taxon>
        <taxon>Gammaproteobacteria</taxon>
        <taxon>Vibrionales</taxon>
        <taxon>Vibrionaceae</taxon>
        <taxon>Vibrio</taxon>
    </lineage>
</organism>
<gene>
    <name evidence="1" type="ORF">QX249_11565</name>
</gene>
<evidence type="ECO:0000313" key="1">
    <source>
        <dbReference type="EMBL" id="MDS1821303.1"/>
    </source>
</evidence>
<protein>
    <submittedName>
        <fullName evidence="1">Uncharacterized protein</fullName>
    </submittedName>
</protein>
<proteinExistence type="predicted"/>
<comment type="caution">
    <text evidence="1">The sequence shown here is derived from an EMBL/GenBank/DDBJ whole genome shotgun (WGS) entry which is preliminary data.</text>
</comment>
<dbReference type="RefSeq" id="WP_311020178.1">
    <property type="nucleotide sequence ID" value="NZ_JAUHGG010000003.1"/>
</dbReference>
<dbReference type="Proteomes" id="UP001253193">
    <property type="component" value="Unassembled WGS sequence"/>
</dbReference>
<accession>A0AAW8Q0A8</accession>
<name>A0AAW8Q0A8_VIBPH</name>
<reference evidence="1" key="1">
    <citation type="submission" date="2023-06" db="EMBL/GenBank/DDBJ databases">
        <title>Genomic Diversity of Vibrio spp. and Metagenomic Analysis of Pathogens in Florida Gulf Coastal Waters Following Hurricane Ian.</title>
        <authorList>
            <person name="Brumfield K.D."/>
        </authorList>
    </citation>
    <scope>NUCLEOTIDE SEQUENCE</scope>
    <source>
        <strain evidence="1">WBS2B-138</strain>
    </source>
</reference>
<dbReference type="EMBL" id="JAUHGG010000003">
    <property type="protein sequence ID" value="MDS1821303.1"/>
    <property type="molecule type" value="Genomic_DNA"/>
</dbReference>
<sequence length="91" mass="10388">MLQQFICASQQDNILQTLDLEATKLFDQNKNTPFEMSLLFNEGVSVIKSIKNRQRIRYYFDEKNVSRGTLKALISTSLKEEGNDTPSSLAL</sequence>